<dbReference type="PANTHER" id="PTHR46797:SF1">
    <property type="entry name" value="METHYLPHOSPHONATE SYNTHASE"/>
    <property type="match status" value="1"/>
</dbReference>
<dbReference type="SMART" id="SM00530">
    <property type="entry name" value="HTH_XRE"/>
    <property type="match status" value="1"/>
</dbReference>
<dbReference type="Gene3D" id="1.10.260.40">
    <property type="entry name" value="lambda repressor-like DNA-binding domains"/>
    <property type="match status" value="1"/>
</dbReference>
<dbReference type="SUPFAM" id="SSF47413">
    <property type="entry name" value="lambda repressor-like DNA-binding domains"/>
    <property type="match status" value="1"/>
</dbReference>
<proteinExistence type="predicted"/>
<protein>
    <recommendedName>
        <fullName evidence="2">HTH cro/C1-type domain-containing protein</fullName>
    </recommendedName>
</protein>
<dbReference type="Pfam" id="PF01381">
    <property type="entry name" value="HTH_3"/>
    <property type="match status" value="1"/>
</dbReference>
<keyword evidence="1" id="KW-0238">DNA-binding</keyword>
<dbReference type="CDD" id="cd00093">
    <property type="entry name" value="HTH_XRE"/>
    <property type="match status" value="1"/>
</dbReference>
<dbReference type="InterPro" id="IPR001387">
    <property type="entry name" value="Cro/C1-type_HTH"/>
</dbReference>
<dbReference type="PROSITE" id="PS50943">
    <property type="entry name" value="HTH_CROC1"/>
    <property type="match status" value="1"/>
</dbReference>
<name>A0ABQ4AZM6_9ACTN</name>
<accession>A0ABQ4AZM6</accession>
<evidence type="ECO:0000313" key="3">
    <source>
        <dbReference type="EMBL" id="GIE46403.1"/>
    </source>
</evidence>
<evidence type="ECO:0000259" key="2">
    <source>
        <dbReference type="PROSITE" id="PS50943"/>
    </source>
</evidence>
<sequence>MSRLVVGRKLALVGADSCKQVPTKIMVCGMSEHAERKRRRRPLPMDPSLIARRRRALGMTITQTAAKARITKGYLSQIESGQRGGSPSVVLQIAAALECSPDDLAPAGDKAAA</sequence>
<comment type="caution">
    <text evidence="3">The sequence shown here is derived from an EMBL/GenBank/DDBJ whole genome shotgun (WGS) entry which is preliminary data.</text>
</comment>
<dbReference type="EMBL" id="BOMP01000206">
    <property type="protein sequence ID" value="GIE46403.1"/>
    <property type="molecule type" value="Genomic_DNA"/>
</dbReference>
<dbReference type="PANTHER" id="PTHR46797">
    <property type="entry name" value="HTH-TYPE TRANSCRIPTIONAL REGULATOR"/>
    <property type="match status" value="1"/>
</dbReference>
<organism evidence="3 4">
    <name type="scientific">Actinoplanes lobatus</name>
    <dbReference type="NCBI Taxonomy" id="113568"/>
    <lineage>
        <taxon>Bacteria</taxon>
        <taxon>Bacillati</taxon>
        <taxon>Actinomycetota</taxon>
        <taxon>Actinomycetes</taxon>
        <taxon>Micromonosporales</taxon>
        <taxon>Micromonosporaceae</taxon>
        <taxon>Actinoplanes</taxon>
    </lineage>
</organism>
<feature type="domain" description="HTH cro/C1-type" evidence="2">
    <location>
        <begin position="50"/>
        <end position="104"/>
    </location>
</feature>
<gene>
    <name evidence="3" type="ORF">Alo02nite_93010</name>
</gene>
<dbReference type="InterPro" id="IPR050807">
    <property type="entry name" value="TransReg_Diox_bact_type"/>
</dbReference>
<reference evidence="3 4" key="1">
    <citation type="submission" date="2021-01" db="EMBL/GenBank/DDBJ databases">
        <title>Whole genome shotgun sequence of Actinoplanes lobatus NBRC 12513.</title>
        <authorList>
            <person name="Komaki H."/>
            <person name="Tamura T."/>
        </authorList>
    </citation>
    <scope>NUCLEOTIDE SEQUENCE [LARGE SCALE GENOMIC DNA]</scope>
    <source>
        <strain evidence="3 4">NBRC 12513</strain>
    </source>
</reference>
<evidence type="ECO:0000256" key="1">
    <source>
        <dbReference type="ARBA" id="ARBA00023125"/>
    </source>
</evidence>
<dbReference type="InterPro" id="IPR010982">
    <property type="entry name" value="Lambda_DNA-bd_dom_sf"/>
</dbReference>
<evidence type="ECO:0000313" key="4">
    <source>
        <dbReference type="Proteomes" id="UP000631312"/>
    </source>
</evidence>
<keyword evidence="4" id="KW-1185">Reference proteome</keyword>
<dbReference type="Proteomes" id="UP000631312">
    <property type="component" value="Unassembled WGS sequence"/>
</dbReference>